<evidence type="ECO:0000259" key="4">
    <source>
        <dbReference type="PROSITE" id="PS50042"/>
    </source>
</evidence>
<dbReference type="Pfam" id="PF13545">
    <property type="entry name" value="HTH_Crp_2"/>
    <property type="match status" value="1"/>
</dbReference>
<evidence type="ECO:0000256" key="1">
    <source>
        <dbReference type="ARBA" id="ARBA00023015"/>
    </source>
</evidence>
<dbReference type="Gene3D" id="2.60.120.10">
    <property type="entry name" value="Jelly Rolls"/>
    <property type="match status" value="1"/>
</dbReference>
<dbReference type="PROSITE" id="PS51063">
    <property type="entry name" value="HTH_CRP_2"/>
    <property type="match status" value="1"/>
</dbReference>
<dbReference type="SMART" id="SM00419">
    <property type="entry name" value="HTH_CRP"/>
    <property type="match status" value="1"/>
</dbReference>
<protein>
    <submittedName>
        <fullName evidence="6">Crp/Fnr family transcriptional regulator</fullName>
    </submittedName>
</protein>
<evidence type="ECO:0000259" key="5">
    <source>
        <dbReference type="PROSITE" id="PS51063"/>
    </source>
</evidence>
<accession>A0ABY0ICZ4</accession>
<feature type="domain" description="Cyclic nucleotide-binding" evidence="4">
    <location>
        <begin position="1"/>
        <end position="117"/>
    </location>
</feature>
<keyword evidence="3" id="KW-0804">Transcription</keyword>
<evidence type="ECO:0000313" key="7">
    <source>
        <dbReference type="Proteomes" id="UP000443582"/>
    </source>
</evidence>
<dbReference type="InterPro" id="IPR000595">
    <property type="entry name" value="cNMP-bd_dom"/>
</dbReference>
<dbReference type="SUPFAM" id="SSF46785">
    <property type="entry name" value="Winged helix' DNA-binding domain"/>
    <property type="match status" value="1"/>
</dbReference>
<reference evidence="7" key="1">
    <citation type="journal article" date="2019" name="Int. J. Syst. Evol. Microbiol.">
        <title>Halobacteriovorax valvorus sp. nov., a novel prokaryotic predator isolated from coastal seawater of China.</title>
        <authorList>
            <person name="Chen M.-X."/>
        </authorList>
    </citation>
    <scope>NUCLEOTIDE SEQUENCE [LARGE SCALE GENOMIC DNA]</scope>
    <source>
        <strain evidence="7">BL9</strain>
    </source>
</reference>
<feature type="domain" description="HTH crp-type" evidence="5">
    <location>
        <begin position="131"/>
        <end position="195"/>
    </location>
</feature>
<dbReference type="SMART" id="SM00100">
    <property type="entry name" value="cNMP"/>
    <property type="match status" value="1"/>
</dbReference>
<dbReference type="InterPro" id="IPR012318">
    <property type="entry name" value="HTH_CRP"/>
</dbReference>
<sequence>MMLEEILKQLPNKLIKDYSKGDPVYSEGEAADLLYIVQEGIFGLYFNTPSGKESFLRVFTKGDIFGHRSYFSNSPYHANAVCLKKGKVLIISREQCDNICLTSPALLKQMTKLMAEELGAAETRLAGMADKSVKRRIVEALTYLKLKNPDHTWTRKEIADFAMSTFESVARVLTELEEQQLIHRDGRRIEIPDEAKLIQFAVENY</sequence>
<comment type="caution">
    <text evidence="6">The sequence shown here is derived from an EMBL/GenBank/DDBJ whole genome shotgun (WGS) entry which is preliminary data.</text>
</comment>
<proteinExistence type="predicted"/>
<evidence type="ECO:0000256" key="3">
    <source>
        <dbReference type="ARBA" id="ARBA00023163"/>
    </source>
</evidence>
<dbReference type="Pfam" id="PF00027">
    <property type="entry name" value="cNMP_binding"/>
    <property type="match status" value="1"/>
</dbReference>
<dbReference type="PANTHER" id="PTHR24567">
    <property type="entry name" value="CRP FAMILY TRANSCRIPTIONAL REGULATORY PROTEIN"/>
    <property type="match status" value="1"/>
</dbReference>
<name>A0ABY0ICZ4_9BACT</name>
<dbReference type="InterPro" id="IPR050397">
    <property type="entry name" value="Env_Response_Regulators"/>
</dbReference>
<dbReference type="InterPro" id="IPR014710">
    <property type="entry name" value="RmlC-like_jellyroll"/>
</dbReference>
<dbReference type="EMBL" id="QDKL01000003">
    <property type="protein sequence ID" value="RZF20490.1"/>
    <property type="molecule type" value="Genomic_DNA"/>
</dbReference>
<dbReference type="PANTHER" id="PTHR24567:SF74">
    <property type="entry name" value="HTH-TYPE TRANSCRIPTIONAL REGULATOR ARCR"/>
    <property type="match status" value="1"/>
</dbReference>
<dbReference type="SUPFAM" id="SSF51206">
    <property type="entry name" value="cAMP-binding domain-like"/>
    <property type="match status" value="1"/>
</dbReference>
<evidence type="ECO:0000313" key="6">
    <source>
        <dbReference type="EMBL" id="RZF20490.1"/>
    </source>
</evidence>
<dbReference type="Proteomes" id="UP000443582">
    <property type="component" value="Unassembled WGS sequence"/>
</dbReference>
<keyword evidence="2" id="KW-0238">DNA-binding</keyword>
<keyword evidence="1" id="KW-0805">Transcription regulation</keyword>
<keyword evidence="7" id="KW-1185">Reference proteome</keyword>
<dbReference type="InterPro" id="IPR036390">
    <property type="entry name" value="WH_DNA-bd_sf"/>
</dbReference>
<evidence type="ECO:0000256" key="2">
    <source>
        <dbReference type="ARBA" id="ARBA00023125"/>
    </source>
</evidence>
<organism evidence="6 7">
    <name type="scientific">Halobacteriovorax vibrionivorans</name>
    <dbReference type="NCBI Taxonomy" id="2152716"/>
    <lineage>
        <taxon>Bacteria</taxon>
        <taxon>Pseudomonadati</taxon>
        <taxon>Bdellovibrionota</taxon>
        <taxon>Bacteriovoracia</taxon>
        <taxon>Bacteriovoracales</taxon>
        <taxon>Halobacteriovoraceae</taxon>
        <taxon>Halobacteriovorax</taxon>
    </lineage>
</organism>
<dbReference type="InterPro" id="IPR018490">
    <property type="entry name" value="cNMP-bd_dom_sf"/>
</dbReference>
<dbReference type="CDD" id="cd00038">
    <property type="entry name" value="CAP_ED"/>
    <property type="match status" value="1"/>
</dbReference>
<dbReference type="PROSITE" id="PS50042">
    <property type="entry name" value="CNMP_BINDING_3"/>
    <property type="match status" value="1"/>
</dbReference>
<gene>
    <name evidence="6" type="ORF">DAY19_10910</name>
</gene>